<comment type="cofactor">
    <cofactor evidence="1">
        <name>Zn(2+)</name>
        <dbReference type="ChEBI" id="CHEBI:29105"/>
    </cofactor>
</comment>
<keyword evidence="7" id="KW-1185">Reference proteome</keyword>
<keyword evidence="4" id="KW-0862">Zinc</keyword>
<dbReference type="RefSeq" id="WP_006981901.1">
    <property type="nucleotide sequence ID" value="NZ_ABVL01000016.1"/>
</dbReference>
<evidence type="ECO:0000256" key="1">
    <source>
        <dbReference type="ARBA" id="ARBA00001947"/>
    </source>
</evidence>
<keyword evidence="2" id="KW-0479">Metal-binding</keyword>
<dbReference type="STRING" id="497964.CfE428DRAFT_4580"/>
<dbReference type="AlphaFoldDB" id="B4D6P0"/>
<evidence type="ECO:0000313" key="7">
    <source>
        <dbReference type="Proteomes" id="UP000005824"/>
    </source>
</evidence>
<accession>B4D6P0</accession>
<evidence type="ECO:0000256" key="2">
    <source>
        <dbReference type="ARBA" id="ARBA00022723"/>
    </source>
</evidence>
<dbReference type="Gene3D" id="3.60.15.10">
    <property type="entry name" value="Ribonuclease Z/Hydroxyacylglutathione hydrolase-like"/>
    <property type="match status" value="1"/>
</dbReference>
<dbReference type="eggNOG" id="COG0491">
    <property type="taxonomic scope" value="Bacteria"/>
</dbReference>
<reference evidence="6 7" key="1">
    <citation type="journal article" date="2011" name="J. Bacteriol.">
        <title>Genome sequence of Chthoniobacter flavus Ellin428, an aerobic heterotrophic soil bacterium.</title>
        <authorList>
            <person name="Kant R."/>
            <person name="van Passel M.W."/>
            <person name="Palva A."/>
            <person name="Lucas S."/>
            <person name="Lapidus A."/>
            <person name="Glavina Del Rio T."/>
            <person name="Dalin E."/>
            <person name="Tice H."/>
            <person name="Bruce D."/>
            <person name="Goodwin L."/>
            <person name="Pitluck S."/>
            <person name="Larimer F.W."/>
            <person name="Land M.L."/>
            <person name="Hauser L."/>
            <person name="Sangwan P."/>
            <person name="de Vos W.M."/>
            <person name="Janssen P.H."/>
            <person name="Smidt H."/>
        </authorList>
    </citation>
    <scope>NUCLEOTIDE SEQUENCE [LARGE SCALE GENOMIC DNA]</scope>
    <source>
        <strain evidence="6 7">Ellin428</strain>
    </source>
</reference>
<comment type="caution">
    <text evidence="6">The sequence shown here is derived from an EMBL/GenBank/DDBJ whole genome shotgun (WGS) entry which is preliminary data.</text>
</comment>
<name>B4D6P0_9BACT</name>
<dbReference type="SMART" id="SM00849">
    <property type="entry name" value="Lactamase_B"/>
    <property type="match status" value="1"/>
</dbReference>
<dbReference type="InParanoid" id="B4D6P0"/>
<evidence type="ECO:0000256" key="3">
    <source>
        <dbReference type="ARBA" id="ARBA00022801"/>
    </source>
</evidence>
<dbReference type="Pfam" id="PF00753">
    <property type="entry name" value="Lactamase_B"/>
    <property type="match status" value="1"/>
</dbReference>
<dbReference type="PANTHER" id="PTHR46233:SF3">
    <property type="entry name" value="HYDROXYACYLGLUTATHIONE HYDROLASE GLOC"/>
    <property type="match status" value="1"/>
</dbReference>
<dbReference type="CDD" id="cd06262">
    <property type="entry name" value="metallo-hydrolase-like_MBL-fold"/>
    <property type="match status" value="1"/>
</dbReference>
<evidence type="ECO:0000313" key="6">
    <source>
        <dbReference type="EMBL" id="EDY17841.1"/>
    </source>
</evidence>
<protein>
    <submittedName>
        <fullName evidence="6">Beta-lactamase domain protein</fullName>
    </submittedName>
</protein>
<dbReference type="GO" id="GO:0046872">
    <property type="term" value="F:metal ion binding"/>
    <property type="evidence" value="ECO:0007669"/>
    <property type="project" value="UniProtKB-KW"/>
</dbReference>
<sequence>MQLDSFTGGIFDTNCFFLLNHGILIDAPQNAADWLQEKGYRVSTLLLTHGHIDHVWDAARIQKEHEYVVAYHADTEQMVTERDFFRSYGYAWDIEPLATPGEHLEESASMQIEGREFQVLLVPGHCPGSLCFLDKEAGLLYGGDTLFAGGVGRWDLPGGDGELLFRMIREKLFKLDDNVTVLPGHGPATKIGIERETNPYVGERSEFEV</sequence>
<organism evidence="6 7">
    <name type="scientific">Chthoniobacter flavus Ellin428</name>
    <dbReference type="NCBI Taxonomy" id="497964"/>
    <lineage>
        <taxon>Bacteria</taxon>
        <taxon>Pseudomonadati</taxon>
        <taxon>Verrucomicrobiota</taxon>
        <taxon>Spartobacteria</taxon>
        <taxon>Chthoniobacterales</taxon>
        <taxon>Chthoniobacteraceae</taxon>
        <taxon>Chthoniobacter</taxon>
    </lineage>
</organism>
<dbReference type="InterPro" id="IPR051453">
    <property type="entry name" value="MBL_Glyoxalase_II"/>
</dbReference>
<evidence type="ECO:0000259" key="5">
    <source>
        <dbReference type="SMART" id="SM00849"/>
    </source>
</evidence>
<dbReference type="PANTHER" id="PTHR46233">
    <property type="entry name" value="HYDROXYACYLGLUTATHIONE HYDROLASE GLOC"/>
    <property type="match status" value="1"/>
</dbReference>
<gene>
    <name evidence="6" type="ORF">CfE428DRAFT_4580</name>
</gene>
<dbReference type="InterPro" id="IPR001279">
    <property type="entry name" value="Metallo-B-lactamas"/>
</dbReference>
<feature type="domain" description="Metallo-beta-lactamase" evidence="5">
    <location>
        <begin position="12"/>
        <end position="185"/>
    </location>
</feature>
<dbReference type="FunCoup" id="B4D6P0">
    <property type="interactions" value="454"/>
</dbReference>
<proteinExistence type="predicted"/>
<dbReference type="GO" id="GO:0016787">
    <property type="term" value="F:hydrolase activity"/>
    <property type="evidence" value="ECO:0007669"/>
    <property type="project" value="UniProtKB-KW"/>
</dbReference>
<dbReference type="Proteomes" id="UP000005824">
    <property type="component" value="Unassembled WGS sequence"/>
</dbReference>
<keyword evidence="3" id="KW-0378">Hydrolase</keyword>
<evidence type="ECO:0000256" key="4">
    <source>
        <dbReference type="ARBA" id="ARBA00022833"/>
    </source>
</evidence>
<dbReference type="InterPro" id="IPR036866">
    <property type="entry name" value="RibonucZ/Hydroxyglut_hydro"/>
</dbReference>
<dbReference type="EMBL" id="ABVL01000016">
    <property type="protein sequence ID" value="EDY17841.1"/>
    <property type="molecule type" value="Genomic_DNA"/>
</dbReference>
<dbReference type="SUPFAM" id="SSF56281">
    <property type="entry name" value="Metallo-hydrolase/oxidoreductase"/>
    <property type="match status" value="1"/>
</dbReference>